<keyword evidence="5" id="KW-0067">ATP-binding</keyword>
<keyword evidence="6" id="KW-1133">Transmembrane helix</keyword>
<keyword evidence="3" id="KW-0677">Repeat</keyword>
<organism evidence="10 11">
    <name type="scientific">Polyplax serrata</name>
    <name type="common">Common mouse louse</name>
    <dbReference type="NCBI Taxonomy" id="468196"/>
    <lineage>
        <taxon>Eukaryota</taxon>
        <taxon>Metazoa</taxon>
        <taxon>Ecdysozoa</taxon>
        <taxon>Arthropoda</taxon>
        <taxon>Hexapoda</taxon>
        <taxon>Insecta</taxon>
        <taxon>Pterygota</taxon>
        <taxon>Neoptera</taxon>
        <taxon>Paraneoptera</taxon>
        <taxon>Psocodea</taxon>
        <taxon>Troctomorpha</taxon>
        <taxon>Phthiraptera</taxon>
        <taxon>Anoplura</taxon>
        <taxon>Polyplacidae</taxon>
        <taxon>Polyplax</taxon>
    </lineage>
</organism>
<sequence length="296" mass="32985">MTASNREPFSVVFTGWNESTLGLVNFTLKRENKQTKKEYEHDYKNYANDRDNGNDWAQLSNLVVVVVVLLCLLPLSLPLPPPPPSARQLCWTFMNSKDCCNNNAWCIKQVYYITCPETTINFARFPATPTAKEVTLIEPATGTCVENAEEVGTPTYLCKGDGKWYLPTGSCKCKPGYQPDFNKKMCNVCPPGKYKHSTGDDKCQGCPEHSKAPDYGFSECRCNSGYYRAAKDPKDMPCTQPPSAPQNVTSYFVDQSTVILSWSPPQQQGGRNDTVYRVLCDGCGVSVSYIPNTLKN</sequence>
<dbReference type="GO" id="GO:0005005">
    <property type="term" value="F:transmembrane-ephrin receptor activity"/>
    <property type="evidence" value="ECO:0007669"/>
    <property type="project" value="TreeGrafter"/>
</dbReference>
<dbReference type="PROSITE" id="PS50853">
    <property type="entry name" value="FN3"/>
    <property type="match status" value="1"/>
</dbReference>
<gene>
    <name evidence="10" type="ORF">RUM43_014486</name>
</gene>
<evidence type="ECO:0000256" key="3">
    <source>
        <dbReference type="ARBA" id="ARBA00022737"/>
    </source>
</evidence>
<dbReference type="Gene3D" id="2.60.40.10">
    <property type="entry name" value="Immunoglobulins"/>
    <property type="match status" value="1"/>
</dbReference>
<dbReference type="InterPro" id="IPR001426">
    <property type="entry name" value="Tyr_kinase_rcpt_V_CS"/>
</dbReference>
<evidence type="ECO:0000256" key="8">
    <source>
        <dbReference type="ARBA" id="ARBA00023170"/>
    </source>
</evidence>
<dbReference type="FunFam" id="2.60.40.1770:FF:000005">
    <property type="entry name" value="Eph receptor tyrosine kinase"/>
    <property type="match status" value="1"/>
</dbReference>
<dbReference type="Gene3D" id="2.10.50.10">
    <property type="entry name" value="Tumor Necrosis Factor Receptor, subunit A, domain 2"/>
    <property type="match status" value="1"/>
</dbReference>
<keyword evidence="7" id="KW-0472">Membrane</keyword>
<accession>A0AAN8S2N9</accession>
<evidence type="ECO:0000313" key="10">
    <source>
        <dbReference type="EMBL" id="KAK6617477.1"/>
    </source>
</evidence>
<name>A0AAN8S2N9_POLSC</name>
<dbReference type="InterPro" id="IPR003961">
    <property type="entry name" value="FN3_dom"/>
</dbReference>
<evidence type="ECO:0000256" key="1">
    <source>
        <dbReference type="ARBA" id="ARBA00004167"/>
    </source>
</evidence>
<evidence type="ECO:0000313" key="11">
    <source>
        <dbReference type="Proteomes" id="UP001372834"/>
    </source>
</evidence>
<dbReference type="PROSITE" id="PS00791">
    <property type="entry name" value="RECEPTOR_TYR_KIN_V_2"/>
    <property type="match status" value="1"/>
</dbReference>
<evidence type="ECO:0000259" key="9">
    <source>
        <dbReference type="PROSITE" id="PS50853"/>
    </source>
</evidence>
<dbReference type="GO" id="GO:0005524">
    <property type="term" value="F:ATP binding"/>
    <property type="evidence" value="ECO:0007669"/>
    <property type="project" value="UniProtKB-KW"/>
</dbReference>
<dbReference type="InterPro" id="IPR050449">
    <property type="entry name" value="Ephrin_rcpt_TKs"/>
</dbReference>
<dbReference type="AlphaFoldDB" id="A0AAN8S2N9"/>
<evidence type="ECO:0000256" key="6">
    <source>
        <dbReference type="ARBA" id="ARBA00022989"/>
    </source>
</evidence>
<dbReference type="SUPFAM" id="SSF49265">
    <property type="entry name" value="Fibronectin type III"/>
    <property type="match status" value="1"/>
</dbReference>
<dbReference type="Pfam" id="PF25599">
    <property type="entry name" value="Ephrin_CRD"/>
    <property type="match status" value="1"/>
</dbReference>
<dbReference type="CDD" id="cd00063">
    <property type="entry name" value="FN3"/>
    <property type="match status" value="1"/>
</dbReference>
<dbReference type="InterPro" id="IPR013783">
    <property type="entry name" value="Ig-like_fold"/>
</dbReference>
<keyword evidence="2" id="KW-0812">Transmembrane</keyword>
<dbReference type="EMBL" id="JAWJWE010000044">
    <property type="protein sequence ID" value="KAK6617477.1"/>
    <property type="molecule type" value="Genomic_DNA"/>
</dbReference>
<evidence type="ECO:0000256" key="4">
    <source>
        <dbReference type="ARBA" id="ARBA00022741"/>
    </source>
</evidence>
<keyword evidence="8" id="KW-0675">Receptor</keyword>
<feature type="domain" description="Fibronectin type-III" evidence="9">
    <location>
        <begin position="244"/>
        <end position="296"/>
    </location>
</feature>
<reference evidence="10 11" key="1">
    <citation type="submission" date="2023-10" db="EMBL/GenBank/DDBJ databases">
        <title>Genomes of two closely related lineages of the louse Polyplax serrata with different host specificities.</title>
        <authorList>
            <person name="Martinu J."/>
            <person name="Tarabai H."/>
            <person name="Stefka J."/>
            <person name="Hypsa V."/>
        </authorList>
    </citation>
    <scope>NUCLEOTIDE SEQUENCE [LARGE SCALE GENOMIC DNA]</scope>
    <source>
        <strain evidence="10">HR10_N</strain>
    </source>
</reference>
<dbReference type="Proteomes" id="UP001372834">
    <property type="component" value="Unassembled WGS sequence"/>
</dbReference>
<protein>
    <recommendedName>
        <fullName evidence="9">Fibronectin type-III domain-containing protein</fullName>
    </recommendedName>
</protein>
<dbReference type="PANTHER" id="PTHR46877:SF14">
    <property type="entry name" value="RECEPTOR PROTEIN-TYROSINE KINASE"/>
    <property type="match status" value="1"/>
</dbReference>
<comment type="subcellular location">
    <subcellularLocation>
        <location evidence="1">Membrane</location>
        <topology evidence="1">Single-pass membrane protein</topology>
    </subcellularLocation>
</comment>
<dbReference type="GO" id="GO:0007411">
    <property type="term" value="P:axon guidance"/>
    <property type="evidence" value="ECO:0007669"/>
    <property type="project" value="TreeGrafter"/>
</dbReference>
<dbReference type="SUPFAM" id="SSF57184">
    <property type="entry name" value="Growth factor receptor domain"/>
    <property type="match status" value="1"/>
</dbReference>
<dbReference type="GO" id="GO:0005886">
    <property type="term" value="C:plasma membrane"/>
    <property type="evidence" value="ECO:0007669"/>
    <property type="project" value="TreeGrafter"/>
</dbReference>
<proteinExistence type="predicted"/>
<dbReference type="InterPro" id="IPR009030">
    <property type="entry name" value="Growth_fac_rcpt_cys_sf"/>
</dbReference>
<dbReference type="GO" id="GO:0030425">
    <property type="term" value="C:dendrite"/>
    <property type="evidence" value="ECO:0007669"/>
    <property type="project" value="TreeGrafter"/>
</dbReference>
<dbReference type="Gene3D" id="2.60.40.1770">
    <property type="entry name" value="ephrin a2 ectodomain"/>
    <property type="match status" value="1"/>
</dbReference>
<comment type="caution">
    <text evidence="10">The sequence shown here is derived from an EMBL/GenBank/DDBJ whole genome shotgun (WGS) entry which is preliminary data.</text>
</comment>
<evidence type="ECO:0000256" key="7">
    <source>
        <dbReference type="ARBA" id="ARBA00023136"/>
    </source>
</evidence>
<evidence type="ECO:0000256" key="5">
    <source>
        <dbReference type="ARBA" id="ARBA00022840"/>
    </source>
</evidence>
<dbReference type="PANTHER" id="PTHR46877">
    <property type="entry name" value="EPH RECEPTOR A5"/>
    <property type="match status" value="1"/>
</dbReference>
<keyword evidence="4" id="KW-0547">Nucleotide-binding</keyword>
<dbReference type="FunFam" id="2.10.50.10:FF:000001">
    <property type="entry name" value="Ephrin type-A receptor 5"/>
    <property type="match status" value="1"/>
</dbReference>
<dbReference type="SMART" id="SM01411">
    <property type="entry name" value="Ephrin_rec_like"/>
    <property type="match status" value="1"/>
</dbReference>
<evidence type="ECO:0000256" key="2">
    <source>
        <dbReference type="ARBA" id="ARBA00022692"/>
    </source>
</evidence>
<dbReference type="InterPro" id="IPR036116">
    <property type="entry name" value="FN3_sf"/>
</dbReference>